<organism evidence="3 4">
    <name type="scientific">Nesterenkonia lutea</name>
    <dbReference type="NCBI Taxonomy" id="272919"/>
    <lineage>
        <taxon>Bacteria</taxon>
        <taxon>Bacillati</taxon>
        <taxon>Actinomycetota</taxon>
        <taxon>Actinomycetes</taxon>
        <taxon>Micrococcales</taxon>
        <taxon>Micrococcaceae</taxon>
        <taxon>Nesterenkonia</taxon>
    </lineage>
</organism>
<dbReference type="InterPro" id="IPR024344">
    <property type="entry name" value="MDMPI_metal-binding"/>
</dbReference>
<dbReference type="SUPFAM" id="SSF109854">
    <property type="entry name" value="DinB/YfiT-like putative metalloenzymes"/>
    <property type="match status" value="1"/>
</dbReference>
<feature type="domain" description="Mycothiol-dependent maleylpyruvate isomerase metal-binding" evidence="2">
    <location>
        <begin position="21"/>
        <end position="130"/>
    </location>
</feature>
<feature type="domain" description="MDMPI C-terminal" evidence="1">
    <location>
        <begin position="147"/>
        <end position="228"/>
    </location>
</feature>
<dbReference type="Proteomes" id="UP000643525">
    <property type="component" value="Unassembled WGS sequence"/>
</dbReference>
<sequence>MVDFEEADHLPRLAGLQSTFTDLLRTTDPSVPVPGCGDWTVRELTEHLGSVHLWAARKVGGAEVATPPPPADLDDRESLAWTYAVRAELLQNTFAEVPADHPCETMQGQGAASFWHRRQAHETLIHLWDLCQAVGAPMPPQDPSVWADCVDEVVQVMHPRQISKGRAEPPEDGIALVAEDADRRWEISGRASAAPAADVSGSARELALLLWGRRSLDDLSLSGDRTTVEAALAGPITP</sequence>
<proteinExistence type="predicted"/>
<accession>A0ABR9JCN8</accession>
<dbReference type="InterPro" id="IPR017517">
    <property type="entry name" value="Maleyloyr_isom"/>
</dbReference>
<dbReference type="Pfam" id="PF11716">
    <property type="entry name" value="MDMPI_N"/>
    <property type="match status" value="1"/>
</dbReference>
<keyword evidence="4" id="KW-1185">Reference proteome</keyword>
<evidence type="ECO:0000313" key="3">
    <source>
        <dbReference type="EMBL" id="MBE1523545.1"/>
    </source>
</evidence>
<dbReference type="RefSeq" id="WP_192594686.1">
    <property type="nucleotide sequence ID" value="NZ_BAAALJ010000027.1"/>
</dbReference>
<name>A0ABR9JCN8_9MICC</name>
<protein>
    <submittedName>
        <fullName evidence="3">Uncharacterized protein (TIGR03083 family)</fullName>
    </submittedName>
</protein>
<dbReference type="InterPro" id="IPR034660">
    <property type="entry name" value="DinB/YfiT-like"/>
</dbReference>
<evidence type="ECO:0000313" key="4">
    <source>
        <dbReference type="Proteomes" id="UP000643525"/>
    </source>
</evidence>
<dbReference type="PANTHER" id="PTHR40758:SF1">
    <property type="entry name" value="CONSERVED PROTEIN"/>
    <property type="match status" value="1"/>
</dbReference>
<dbReference type="Pfam" id="PF07398">
    <property type="entry name" value="MDMPI_C"/>
    <property type="match status" value="1"/>
</dbReference>
<dbReference type="EMBL" id="JADBED010000001">
    <property type="protein sequence ID" value="MBE1523545.1"/>
    <property type="molecule type" value="Genomic_DNA"/>
</dbReference>
<evidence type="ECO:0000259" key="2">
    <source>
        <dbReference type="Pfam" id="PF11716"/>
    </source>
</evidence>
<dbReference type="InterPro" id="IPR010872">
    <property type="entry name" value="MDMPI_C-term_domain"/>
</dbReference>
<dbReference type="PANTHER" id="PTHR40758">
    <property type="entry name" value="CONSERVED PROTEIN"/>
    <property type="match status" value="1"/>
</dbReference>
<gene>
    <name evidence="3" type="ORF">H4W27_000663</name>
</gene>
<comment type="caution">
    <text evidence="3">The sequence shown here is derived from an EMBL/GenBank/DDBJ whole genome shotgun (WGS) entry which is preliminary data.</text>
</comment>
<evidence type="ECO:0000259" key="1">
    <source>
        <dbReference type="Pfam" id="PF07398"/>
    </source>
</evidence>
<dbReference type="NCBIfam" id="TIGR03083">
    <property type="entry name" value="maleylpyruvate isomerase family mycothiol-dependent enzyme"/>
    <property type="match status" value="1"/>
</dbReference>
<reference evidence="3 4" key="1">
    <citation type="submission" date="2020-10" db="EMBL/GenBank/DDBJ databases">
        <title>Sequencing the genomes of 1000 actinobacteria strains.</title>
        <authorList>
            <person name="Klenk H.-P."/>
        </authorList>
    </citation>
    <scope>NUCLEOTIDE SEQUENCE [LARGE SCALE GENOMIC DNA]</scope>
    <source>
        <strain evidence="3 4">DSM 15666</strain>
    </source>
</reference>